<evidence type="ECO:0000313" key="2">
    <source>
        <dbReference type="Proteomes" id="UP000604046"/>
    </source>
</evidence>
<reference evidence="1" key="1">
    <citation type="submission" date="2021-02" db="EMBL/GenBank/DDBJ databases">
        <authorList>
            <person name="Dougan E. K."/>
            <person name="Rhodes N."/>
            <person name="Thang M."/>
            <person name="Chan C."/>
        </authorList>
    </citation>
    <scope>NUCLEOTIDE SEQUENCE</scope>
</reference>
<sequence>MCPAELLLAVPASMGRVAKCVKVGPRYLKLVRHIDISMADAQHGVPLLKHIAEEHGNCHIMMLPVQTLAGALLDVRVAKGIRDRVIFTGFPPDYGEPVYVQRKNDYHALRFGDLQHLEVRLRQKRHIHAQFVADGSRPWQPLP</sequence>
<name>A0A812HNQ6_9DINO</name>
<keyword evidence="2" id="KW-1185">Reference proteome</keyword>
<evidence type="ECO:0000313" key="1">
    <source>
        <dbReference type="EMBL" id="CAE6956527.1"/>
    </source>
</evidence>
<protein>
    <submittedName>
        <fullName evidence="1">Uncharacterized protein</fullName>
    </submittedName>
</protein>
<dbReference type="EMBL" id="CAJNDS010000102">
    <property type="protein sequence ID" value="CAE6956527.1"/>
    <property type="molecule type" value="Genomic_DNA"/>
</dbReference>
<organism evidence="1 2">
    <name type="scientific">Symbiodinium natans</name>
    <dbReference type="NCBI Taxonomy" id="878477"/>
    <lineage>
        <taxon>Eukaryota</taxon>
        <taxon>Sar</taxon>
        <taxon>Alveolata</taxon>
        <taxon>Dinophyceae</taxon>
        <taxon>Suessiales</taxon>
        <taxon>Symbiodiniaceae</taxon>
        <taxon>Symbiodinium</taxon>
    </lineage>
</organism>
<accession>A0A812HNQ6</accession>
<dbReference type="AlphaFoldDB" id="A0A812HNQ6"/>
<gene>
    <name evidence="1" type="ORF">SNAT2548_LOCUS1765</name>
</gene>
<dbReference type="Proteomes" id="UP000604046">
    <property type="component" value="Unassembled WGS sequence"/>
</dbReference>
<proteinExistence type="predicted"/>
<comment type="caution">
    <text evidence="1">The sequence shown here is derived from an EMBL/GenBank/DDBJ whole genome shotgun (WGS) entry which is preliminary data.</text>
</comment>